<evidence type="ECO:0000313" key="4">
    <source>
        <dbReference type="Proteomes" id="UP000199439"/>
    </source>
</evidence>
<evidence type="ECO:0000313" key="3">
    <source>
        <dbReference type="EMBL" id="SFD25744.1"/>
    </source>
</evidence>
<dbReference type="SMART" id="SM00448">
    <property type="entry name" value="REC"/>
    <property type="match status" value="1"/>
</dbReference>
<name>A0A1I1QUC0_9FLAO</name>
<dbReference type="Pfam" id="PF00072">
    <property type="entry name" value="Response_reg"/>
    <property type="match status" value="1"/>
</dbReference>
<accession>A0A1I1QUC0</accession>
<dbReference type="RefSeq" id="WP_092852406.1">
    <property type="nucleotide sequence ID" value="NZ_FOMI01000007.1"/>
</dbReference>
<organism evidence="3 4">
    <name type="scientific">Algibacter pectinivorans</name>
    <dbReference type="NCBI Taxonomy" id="870482"/>
    <lineage>
        <taxon>Bacteria</taxon>
        <taxon>Pseudomonadati</taxon>
        <taxon>Bacteroidota</taxon>
        <taxon>Flavobacteriia</taxon>
        <taxon>Flavobacteriales</taxon>
        <taxon>Flavobacteriaceae</taxon>
        <taxon>Algibacter</taxon>
    </lineage>
</organism>
<reference evidence="4" key="1">
    <citation type="submission" date="2016-10" db="EMBL/GenBank/DDBJ databases">
        <authorList>
            <person name="Varghese N."/>
            <person name="Submissions S."/>
        </authorList>
    </citation>
    <scope>NUCLEOTIDE SEQUENCE [LARGE SCALE GENOMIC DNA]</scope>
    <source>
        <strain evidence="4">DSM 25730</strain>
    </source>
</reference>
<dbReference type="Proteomes" id="UP000199439">
    <property type="component" value="Unassembled WGS sequence"/>
</dbReference>
<gene>
    <name evidence="3" type="ORF">SAMN04487987_107183</name>
</gene>
<dbReference type="EMBL" id="FOMI01000007">
    <property type="protein sequence ID" value="SFD25744.1"/>
    <property type="molecule type" value="Genomic_DNA"/>
</dbReference>
<evidence type="ECO:0000259" key="2">
    <source>
        <dbReference type="PROSITE" id="PS50110"/>
    </source>
</evidence>
<dbReference type="InterPro" id="IPR001789">
    <property type="entry name" value="Sig_transdc_resp-reg_receiver"/>
</dbReference>
<dbReference type="OrthoDB" id="673128at2"/>
<dbReference type="Gene3D" id="3.40.50.2300">
    <property type="match status" value="1"/>
</dbReference>
<sequence length="134" mass="15493">MSDKRKIKILFIDDDKATNFLNKHLAKGYGDIESIYLKHSGFEAMEFLENCCNNCENIPNLIFLDINMPAMNGWEFLEEFYNLDEKVVNQIKVIILSSSDDPGDIKRFESNDRLLDFIRKPLNAQTLGSVIQKI</sequence>
<protein>
    <submittedName>
        <fullName evidence="3">Response regulator receiver domain-containing protein</fullName>
    </submittedName>
</protein>
<keyword evidence="1" id="KW-0597">Phosphoprotein</keyword>
<dbReference type="PROSITE" id="PS50110">
    <property type="entry name" value="RESPONSE_REGULATORY"/>
    <property type="match status" value="1"/>
</dbReference>
<evidence type="ECO:0000256" key="1">
    <source>
        <dbReference type="PROSITE-ProRule" id="PRU00169"/>
    </source>
</evidence>
<dbReference type="InterPro" id="IPR011006">
    <property type="entry name" value="CheY-like_superfamily"/>
</dbReference>
<dbReference type="SUPFAM" id="SSF52172">
    <property type="entry name" value="CheY-like"/>
    <property type="match status" value="1"/>
</dbReference>
<feature type="modified residue" description="4-aspartylphosphate" evidence="1">
    <location>
        <position position="65"/>
    </location>
</feature>
<dbReference type="InterPro" id="IPR052893">
    <property type="entry name" value="TCS_response_regulator"/>
</dbReference>
<feature type="domain" description="Response regulatory" evidence="2">
    <location>
        <begin position="8"/>
        <end position="134"/>
    </location>
</feature>
<proteinExistence type="predicted"/>
<dbReference type="PANTHER" id="PTHR44520">
    <property type="entry name" value="RESPONSE REGULATOR RCP1-RELATED"/>
    <property type="match status" value="1"/>
</dbReference>
<dbReference type="GO" id="GO:0000160">
    <property type="term" value="P:phosphorelay signal transduction system"/>
    <property type="evidence" value="ECO:0007669"/>
    <property type="project" value="InterPro"/>
</dbReference>
<dbReference type="PANTHER" id="PTHR44520:SF2">
    <property type="entry name" value="RESPONSE REGULATOR RCP1"/>
    <property type="match status" value="1"/>
</dbReference>
<dbReference type="STRING" id="870482.SAMN04487987_107183"/>
<keyword evidence="4" id="KW-1185">Reference proteome</keyword>
<dbReference type="AlphaFoldDB" id="A0A1I1QUC0"/>